<protein>
    <submittedName>
        <fullName evidence="1">Uncharacterized protein</fullName>
    </submittedName>
</protein>
<name>A0A089M2Y6_9BACL</name>
<dbReference type="HOGENOM" id="CLU_1935946_0_0_9"/>
<dbReference type="KEGG" id="pgm:PGRAT_11220"/>
<accession>A0A089M2Y6</accession>
<organism evidence="1 2">
    <name type="scientific">Paenibacillus graminis</name>
    <dbReference type="NCBI Taxonomy" id="189425"/>
    <lineage>
        <taxon>Bacteria</taxon>
        <taxon>Bacillati</taxon>
        <taxon>Bacillota</taxon>
        <taxon>Bacilli</taxon>
        <taxon>Bacillales</taxon>
        <taxon>Paenibacillaceae</taxon>
        <taxon>Paenibacillus</taxon>
    </lineage>
</organism>
<dbReference type="RefSeq" id="WP_042266532.1">
    <property type="nucleotide sequence ID" value="NZ_CP009287.1"/>
</dbReference>
<reference evidence="1 2" key="1">
    <citation type="submission" date="2014-08" db="EMBL/GenBank/DDBJ databases">
        <title>Comparative genomics of the Paenibacillus odorifer group.</title>
        <authorList>
            <person name="den Bakker H.C."/>
            <person name="Tsai Y.-C."/>
            <person name="Martin N."/>
            <person name="Korlach J."/>
            <person name="Wiedmann M."/>
        </authorList>
    </citation>
    <scope>NUCLEOTIDE SEQUENCE [LARGE SCALE GENOMIC DNA]</scope>
    <source>
        <strain evidence="1 2">DSM 15220</strain>
    </source>
</reference>
<dbReference type="EMBL" id="CP009287">
    <property type="protein sequence ID" value="AIQ68126.1"/>
    <property type="molecule type" value="Genomic_DNA"/>
</dbReference>
<evidence type="ECO:0000313" key="1">
    <source>
        <dbReference type="EMBL" id="AIQ68126.1"/>
    </source>
</evidence>
<gene>
    <name evidence="1" type="ORF">PGRAT_11220</name>
</gene>
<sequence length="130" mass="13811">MAFENAGLTIRGLSHWQIYLREGSPLCAARRFPALPGSAGTAESKVFVPLNLPGSAGTAESKVFVPLNLPGSAGTAESKVFVPLNLPGSAGTAESKVFVPLIQAIAWCGVDLVRSLIDNKESSHFFWRLE</sequence>
<dbReference type="STRING" id="189425.PGRAT_11220"/>
<keyword evidence="2" id="KW-1185">Reference proteome</keyword>
<evidence type="ECO:0000313" key="2">
    <source>
        <dbReference type="Proteomes" id="UP000029500"/>
    </source>
</evidence>
<proteinExistence type="predicted"/>
<dbReference type="AlphaFoldDB" id="A0A089M2Y6"/>
<dbReference type="Proteomes" id="UP000029500">
    <property type="component" value="Chromosome"/>
</dbReference>